<dbReference type="GO" id="GO:0003723">
    <property type="term" value="F:RNA binding"/>
    <property type="evidence" value="ECO:0007669"/>
    <property type="project" value="UniProtKB-UniRule"/>
</dbReference>
<dbReference type="InterPro" id="IPR012677">
    <property type="entry name" value="Nucleotide-bd_a/b_plait_sf"/>
</dbReference>
<accession>A0A9E7JBN1</accession>
<dbReference type="SUPFAM" id="SSF54928">
    <property type="entry name" value="RNA-binding domain, RBD"/>
    <property type="match status" value="1"/>
</dbReference>
<dbReference type="AlphaFoldDB" id="A0A9E7JBN1"/>
<sequence length="66" mass="7597">MGGNMEALIDSGFKVKIAFNLFLSKMRPIFCGNFEHDARQSELECLFGRYGKVDRVDMKSDKFIPF</sequence>
<keyword evidence="4" id="KW-1185">Reference proteome</keyword>
<evidence type="ECO:0000313" key="4">
    <source>
        <dbReference type="Proteomes" id="UP001055439"/>
    </source>
</evidence>
<name>A0A9E7JBN1_9LILI</name>
<protein>
    <submittedName>
        <fullName evidence="3">Arginine serine-rich-splicing factor</fullName>
    </submittedName>
</protein>
<keyword evidence="1" id="KW-0694">RNA-binding</keyword>
<dbReference type="EMBL" id="CP097502">
    <property type="protein sequence ID" value="URD74986.1"/>
    <property type="molecule type" value="Genomic_DNA"/>
</dbReference>
<reference evidence="3" key="1">
    <citation type="submission" date="2022-05" db="EMBL/GenBank/DDBJ databases">
        <title>The Musa troglodytarum L. genome provides insights into the mechanism of non-climacteric behaviour and enrichment of carotenoids.</title>
        <authorList>
            <person name="Wang J."/>
        </authorList>
    </citation>
    <scope>NUCLEOTIDE SEQUENCE</scope>
    <source>
        <tissue evidence="3">Leaf</tissue>
    </source>
</reference>
<dbReference type="Pfam" id="PF00076">
    <property type="entry name" value="RRM_1"/>
    <property type="match status" value="1"/>
</dbReference>
<organism evidence="3 4">
    <name type="scientific">Musa troglodytarum</name>
    <name type="common">fe'i banana</name>
    <dbReference type="NCBI Taxonomy" id="320322"/>
    <lineage>
        <taxon>Eukaryota</taxon>
        <taxon>Viridiplantae</taxon>
        <taxon>Streptophyta</taxon>
        <taxon>Embryophyta</taxon>
        <taxon>Tracheophyta</taxon>
        <taxon>Spermatophyta</taxon>
        <taxon>Magnoliopsida</taxon>
        <taxon>Liliopsida</taxon>
        <taxon>Zingiberales</taxon>
        <taxon>Musaceae</taxon>
        <taxon>Musa</taxon>
    </lineage>
</organism>
<proteinExistence type="predicted"/>
<dbReference type="Proteomes" id="UP001055439">
    <property type="component" value="Chromosome 1"/>
</dbReference>
<evidence type="ECO:0000259" key="2">
    <source>
        <dbReference type="PROSITE" id="PS50102"/>
    </source>
</evidence>
<dbReference type="PROSITE" id="PS50102">
    <property type="entry name" value="RRM"/>
    <property type="match status" value="1"/>
</dbReference>
<dbReference type="InterPro" id="IPR035979">
    <property type="entry name" value="RBD_domain_sf"/>
</dbReference>
<dbReference type="InterPro" id="IPR000504">
    <property type="entry name" value="RRM_dom"/>
</dbReference>
<dbReference type="Gene3D" id="3.30.70.330">
    <property type="match status" value="1"/>
</dbReference>
<feature type="domain" description="RRM" evidence="2">
    <location>
        <begin position="27"/>
        <end position="66"/>
    </location>
</feature>
<dbReference type="OrthoDB" id="760605at2759"/>
<evidence type="ECO:0000313" key="3">
    <source>
        <dbReference type="EMBL" id="URD74986.1"/>
    </source>
</evidence>
<evidence type="ECO:0000256" key="1">
    <source>
        <dbReference type="PROSITE-ProRule" id="PRU00176"/>
    </source>
</evidence>
<gene>
    <name evidence="3" type="ORF">MUK42_37302</name>
</gene>